<protein>
    <submittedName>
        <fullName evidence="1">Uncharacterized protein</fullName>
    </submittedName>
</protein>
<accession>U2GSE0</accession>
<proteinExistence type="predicted"/>
<dbReference type="Proteomes" id="UP000016625">
    <property type="component" value="Unassembled WGS sequence"/>
</dbReference>
<dbReference type="PATRIC" id="fig|1242965.3.peg.1890"/>
<dbReference type="EMBL" id="ANNJ01000025">
    <property type="protein sequence ID" value="ERJ30964.1"/>
    <property type="molecule type" value="Genomic_DNA"/>
</dbReference>
<dbReference type="AlphaFoldDB" id="U2GSE0"/>
<evidence type="ECO:0000313" key="2">
    <source>
        <dbReference type="Proteomes" id="UP000016625"/>
    </source>
</evidence>
<name>U2GSE0_9BACT</name>
<sequence length="70" mass="7954">MDALVKGSFNQFGFNNSQNFGTIISNNPAKESNEMMQEFVELFNKYGNAEMLNGFIEKLKKIEKISKGEI</sequence>
<evidence type="ECO:0000313" key="1">
    <source>
        <dbReference type="EMBL" id="ERJ30964.1"/>
    </source>
</evidence>
<reference evidence="1 2" key="1">
    <citation type="journal article" date="2013" name="BMC Genomics">
        <title>Comparative genomics of Campylobacter concisus isolates reveals genetic diversity and provides insights into disease association.</title>
        <authorList>
            <person name="Deshpande N.P."/>
            <person name="Kaakoush N.O."/>
            <person name="Wilkins M.R."/>
            <person name="Mitchell H.M."/>
        </authorList>
    </citation>
    <scope>NUCLEOTIDE SEQUENCE [LARGE SCALE GENOMIC DNA]</scope>
    <source>
        <strain evidence="1 2">UNSW2</strain>
    </source>
</reference>
<comment type="caution">
    <text evidence="1">The sequence shown here is derived from an EMBL/GenBank/DDBJ whole genome shotgun (WGS) entry which is preliminary data.</text>
</comment>
<gene>
    <name evidence="1" type="ORF">UNSW2_1845</name>
</gene>
<organism evidence="1 2">
    <name type="scientific">Campylobacter concisus UNSW2</name>
    <dbReference type="NCBI Taxonomy" id="1242965"/>
    <lineage>
        <taxon>Bacteria</taxon>
        <taxon>Pseudomonadati</taxon>
        <taxon>Campylobacterota</taxon>
        <taxon>Epsilonproteobacteria</taxon>
        <taxon>Campylobacterales</taxon>
        <taxon>Campylobacteraceae</taxon>
        <taxon>Campylobacter</taxon>
    </lineage>
</organism>